<evidence type="ECO:0000313" key="1">
    <source>
        <dbReference type="EMBL" id="GIY94812.1"/>
    </source>
</evidence>
<name>A0AAV4XI25_CAEEX</name>
<evidence type="ECO:0008006" key="3">
    <source>
        <dbReference type="Google" id="ProtNLM"/>
    </source>
</evidence>
<reference evidence="1 2" key="1">
    <citation type="submission" date="2021-06" db="EMBL/GenBank/DDBJ databases">
        <title>Caerostris extrusa draft genome.</title>
        <authorList>
            <person name="Kono N."/>
            <person name="Arakawa K."/>
        </authorList>
    </citation>
    <scope>NUCLEOTIDE SEQUENCE [LARGE SCALE GENOMIC DNA]</scope>
</reference>
<comment type="caution">
    <text evidence="1">The sequence shown here is derived from an EMBL/GenBank/DDBJ whole genome shotgun (WGS) entry which is preliminary data.</text>
</comment>
<dbReference type="EMBL" id="BPLR01017826">
    <property type="protein sequence ID" value="GIY94812.1"/>
    <property type="molecule type" value="Genomic_DNA"/>
</dbReference>
<proteinExistence type="predicted"/>
<protein>
    <recommendedName>
        <fullName evidence="3">Peptidase A1 domain-containing protein</fullName>
    </recommendedName>
</protein>
<dbReference type="AlphaFoldDB" id="A0AAV4XI25"/>
<dbReference type="Proteomes" id="UP001054945">
    <property type="component" value="Unassembled WGS sequence"/>
</dbReference>
<organism evidence="1 2">
    <name type="scientific">Caerostris extrusa</name>
    <name type="common">Bark spider</name>
    <name type="synonym">Caerostris bankana</name>
    <dbReference type="NCBI Taxonomy" id="172846"/>
    <lineage>
        <taxon>Eukaryota</taxon>
        <taxon>Metazoa</taxon>
        <taxon>Ecdysozoa</taxon>
        <taxon>Arthropoda</taxon>
        <taxon>Chelicerata</taxon>
        <taxon>Arachnida</taxon>
        <taxon>Araneae</taxon>
        <taxon>Araneomorphae</taxon>
        <taxon>Entelegynae</taxon>
        <taxon>Araneoidea</taxon>
        <taxon>Araneidae</taxon>
        <taxon>Caerostris</taxon>
    </lineage>
</organism>
<sequence>MVSIQNIGFRGYVPANFVQTDSSQPHSYRDSFSTIRDPSATFLTFNVTDQTYAWDKCLGPASFIAAGGYIFKDTFQRKFTSQEMRAEVRKRCALKDQGL</sequence>
<keyword evidence="2" id="KW-1185">Reference proteome</keyword>
<accession>A0AAV4XI25</accession>
<evidence type="ECO:0000313" key="2">
    <source>
        <dbReference type="Proteomes" id="UP001054945"/>
    </source>
</evidence>
<gene>
    <name evidence="1" type="ORF">CEXT_403261</name>
</gene>